<feature type="region of interest" description="Disordered" evidence="6">
    <location>
        <begin position="96"/>
        <end position="118"/>
    </location>
</feature>
<comment type="caution">
    <text evidence="8">The sequence shown here is derived from an EMBL/GenBank/DDBJ whole genome shotgun (WGS) entry which is preliminary data.</text>
</comment>
<dbReference type="AlphaFoldDB" id="A0A2H0N6R8"/>
<feature type="coiled-coil region" evidence="5">
    <location>
        <begin position="13"/>
        <end position="77"/>
    </location>
</feature>
<feature type="zinc finger region" description="dksA C4-type" evidence="4">
    <location>
        <begin position="86"/>
        <end position="110"/>
    </location>
</feature>
<evidence type="ECO:0000313" key="9">
    <source>
        <dbReference type="Proteomes" id="UP000229600"/>
    </source>
</evidence>
<gene>
    <name evidence="8" type="ORF">COV59_00375</name>
</gene>
<dbReference type="SUPFAM" id="SSF109635">
    <property type="entry name" value="DnaK suppressor protein DksA, alpha-hairpin domain"/>
    <property type="match status" value="1"/>
</dbReference>
<evidence type="ECO:0000256" key="5">
    <source>
        <dbReference type="SAM" id="Coils"/>
    </source>
</evidence>
<keyword evidence="3" id="KW-0862">Zinc</keyword>
<dbReference type="InterPro" id="IPR037187">
    <property type="entry name" value="DnaK_N"/>
</dbReference>
<keyword evidence="2" id="KW-0863">Zinc-finger</keyword>
<dbReference type="GO" id="GO:0008270">
    <property type="term" value="F:zinc ion binding"/>
    <property type="evidence" value="ECO:0007669"/>
    <property type="project" value="UniProtKB-KW"/>
</dbReference>
<dbReference type="Proteomes" id="UP000229600">
    <property type="component" value="Unassembled WGS sequence"/>
</dbReference>
<dbReference type="PANTHER" id="PTHR33823:SF2">
    <property type="entry name" value="RNA POLYMERASE-BINDING TRANSCRIPTION FACTOR DKSA"/>
    <property type="match status" value="1"/>
</dbReference>
<dbReference type="PANTHER" id="PTHR33823">
    <property type="entry name" value="RNA POLYMERASE-BINDING TRANSCRIPTION FACTOR DKSA-RELATED"/>
    <property type="match status" value="1"/>
</dbReference>
<dbReference type="InterPro" id="IPR000962">
    <property type="entry name" value="Znf_DskA_TraR"/>
</dbReference>
<protein>
    <submittedName>
        <fullName evidence="8">Molecular chaperone DnaK</fullName>
    </submittedName>
</protein>
<evidence type="ECO:0000256" key="3">
    <source>
        <dbReference type="ARBA" id="ARBA00022833"/>
    </source>
</evidence>
<reference evidence="8 9" key="1">
    <citation type="submission" date="2017-09" db="EMBL/GenBank/DDBJ databases">
        <title>Depth-based differentiation of microbial function through sediment-hosted aquifers and enrichment of novel symbionts in the deep terrestrial subsurface.</title>
        <authorList>
            <person name="Probst A.J."/>
            <person name="Ladd B."/>
            <person name="Jarett J.K."/>
            <person name="Geller-Mcgrath D.E."/>
            <person name="Sieber C.M."/>
            <person name="Emerson J.B."/>
            <person name="Anantharaman K."/>
            <person name="Thomas B.C."/>
            <person name="Malmstrom R."/>
            <person name="Stieglmeier M."/>
            <person name="Klingl A."/>
            <person name="Woyke T."/>
            <person name="Ryan C.M."/>
            <person name="Banfield J.F."/>
        </authorList>
    </citation>
    <scope>NUCLEOTIDE SEQUENCE [LARGE SCALE GENOMIC DNA]</scope>
    <source>
        <strain evidence="8">CG11_big_fil_rev_8_21_14_0_20_39_34</strain>
    </source>
</reference>
<dbReference type="Pfam" id="PF01258">
    <property type="entry name" value="zf-dskA_traR"/>
    <property type="match status" value="1"/>
</dbReference>
<sequence>MAKTLDFFDQAFIDEIQKMLEDEEQRLEKELENMQGHVEYGDTEEDNAHEVIEDEVNRQLIDRLEKTLRDVKSALQRIHNGTYGICKYTGEPISKERLRARPTSSSSVEAKKVLTDES</sequence>
<keyword evidence="5" id="KW-0175">Coiled coil</keyword>
<evidence type="ECO:0000313" key="8">
    <source>
        <dbReference type="EMBL" id="PIR04567.1"/>
    </source>
</evidence>
<feature type="domain" description="Zinc finger DksA/TraR C4-type" evidence="7">
    <location>
        <begin position="81"/>
        <end position="103"/>
    </location>
</feature>
<dbReference type="PROSITE" id="PS51128">
    <property type="entry name" value="ZF_DKSA_2"/>
    <property type="match status" value="1"/>
</dbReference>
<accession>A0A2H0N6R8</accession>
<evidence type="ECO:0000256" key="6">
    <source>
        <dbReference type="SAM" id="MobiDB-lite"/>
    </source>
</evidence>
<keyword evidence="1" id="KW-0479">Metal-binding</keyword>
<feature type="compositionally biased region" description="Basic and acidic residues" evidence="6">
    <location>
        <begin position="109"/>
        <end position="118"/>
    </location>
</feature>
<dbReference type="EMBL" id="PCWN01000001">
    <property type="protein sequence ID" value="PIR04567.1"/>
    <property type="molecule type" value="Genomic_DNA"/>
</dbReference>
<organism evidence="8 9">
    <name type="scientific">Candidatus Magasanikbacteria bacterium CG11_big_fil_rev_8_21_14_0_20_39_34</name>
    <dbReference type="NCBI Taxonomy" id="1974653"/>
    <lineage>
        <taxon>Bacteria</taxon>
        <taxon>Candidatus Magasanikiibacteriota</taxon>
    </lineage>
</organism>
<evidence type="ECO:0000256" key="4">
    <source>
        <dbReference type="PROSITE-ProRule" id="PRU00510"/>
    </source>
</evidence>
<evidence type="ECO:0000256" key="1">
    <source>
        <dbReference type="ARBA" id="ARBA00022723"/>
    </source>
</evidence>
<dbReference type="Gene3D" id="1.20.120.910">
    <property type="entry name" value="DksA, coiled-coil domain"/>
    <property type="match status" value="1"/>
</dbReference>
<proteinExistence type="predicted"/>
<evidence type="ECO:0000256" key="2">
    <source>
        <dbReference type="ARBA" id="ARBA00022771"/>
    </source>
</evidence>
<evidence type="ECO:0000259" key="7">
    <source>
        <dbReference type="Pfam" id="PF01258"/>
    </source>
</evidence>
<name>A0A2H0N6R8_9BACT</name>